<evidence type="ECO:0000259" key="5">
    <source>
        <dbReference type="Pfam" id="PF11794"/>
    </source>
</evidence>
<reference evidence="6 7" key="1">
    <citation type="submission" date="2024-09" db="EMBL/GenBank/DDBJ databases">
        <title>Laminarin stimulates single cell rates of sulfate reduction while oxygen inhibits transcriptomic activity in coastal marine sediment.</title>
        <authorList>
            <person name="Lindsay M."/>
            <person name="Orcutt B."/>
            <person name="Emerson D."/>
            <person name="Stepanauskas R."/>
            <person name="D'Angelo T."/>
        </authorList>
    </citation>
    <scope>NUCLEOTIDE SEQUENCE [LARGE SCALE GENOMIC DNA]</scope>
    <source>
        <strain evidence="6">SAG AM-311-K15</strain>
    </source>
</reference>
<dbReference type="Pfam" id="PF03241">
    <property type="entry name" value="HpaB"/>
    <property type="match status" value="1"/>
</dbReference>
<dbReference type="InterPro" id="IPR036250">
    <property type="entry name" value="AcylCo_DH-like_C"/>
</dbReference>
<dbReference type="SUPFAM" id="SSF56645">
    <property type="entry name" value="Acyl-CoA dehydrogenase NM domain-like"/>
    <property type="match status" value="1"/>
</dbReference>
<keyword evidence="3" id="KW-0560">Oxidoreductase</keyword>
<feature type="domain" description="HpaB/PvcC/4-BUDH C-terminal" evidence="4">
    <location>
        <begin position="285"/>
        <end position="480"/>
    </location>
</feature>
<dbReference type="InterPro" id="IPR024674">
    <property type="entry name" value="HpaB/PvcC/4-BUDH_N"/>
</dbReference>
<dbReference type="InterPro" id="IPR004925">
    <property type="entry name" value="HpaB/PvcC/4-BUDH"/>
</dbReference>
<dbReference type="SUPFAM" id="SSF47203">
    <property type="entry name" value="Acyl-CoA dehydrogenase C-terminal domain-like"/>
    <property type="match status" value="1"/>
</dbReference>
<dbReference type="Proteomes" id="UP001594351">
    <property type="component" value="Unassembled WGS sequence"/>
</dbReference>
<gene>
    <name evidence="6" type="ORF">ACFL27_04500</name>
</gene>
<evidence type="ECO:0000313" key="7">
    <source>
        <dbReference type="Proteomes" id="UP001594351"/>
    </source>
</evidence>
<keyword evidence="1" id="KW-0285">Flavoprotein</keyword>
<accession>A0ABV6YTE2</accession>
<dbReference type="EMBL" id="JBHPBY010000039">
    <property type="protein sequence ID" value="MFC1849452.1"/>
    <property type="molecule type" value="Genomic_DNA"/>
</dbReference>
<dbReference type="Gene3D" id="1.20.140.10">
    <property type="entry name" value="Butyryl-CoA Dehydrogenase, subunit A, domain 3"/>
    <property type="match status" value="1"/>
</dbReference>
<dbReference type="Gene3D" id="1.10.3140.10">
    <property type="entry name" value="4-hydroxybutyryl-coa dehydratase, domain 1"/>
    <property type="match status" value="1"/>
</dbReference>
<dbReference type="PANTHER" id="PTHR36117">
    <property type="entry name" value="4-HYDROXYPHENYLACETATE 3-MONOOXYGENASE-RELATED"/>
    <property type="match status" value="1"/>
</dbReference>
<evidence type="ECO:0000256" key="1">
    <source>
        <dbReference type="ARBA" id="ARBA00022630"/>
    </source>
</evidence>
<dbReference type="InterPro" id="IPR046373">
    <property type="entry name" value="Acyl-CoA_Oxase/DH_mid-dom_sf"/>
</dbReference>
<protein>
    <submittedName>
        <fullName evidence="6">4-hydroxyphenylacetate 3-hydroxylase N-terminal domain-containing protein</fullName>
    </submittedName>
</protein>
<evidence type="ECO:0000313" key="6">
    <source>
        <dbReference type="EMBL" id="MFC1849452.1"/>
    </source>
</evidence>
<proteinExistence type="predicted"/>
<evidence type="ECO:0000256" key="2">
    <source>
        <dbReference type="ARBA" id="ARBA00022827"/>
    </source>
</evidence>
<keyword evidence="2" id="KW-0274">FAD</keyword>
<dbReference type="Pfam" id="PF11794">
    <property type="entry name" value="HpaB_N"/>
    <property type="match status" value="1"/>
</dbReference>
<comment type="caution">
    <text evidence="6">The sequence shown here is derived from an EMBL/GenBank/DDBJ whole genome shotgun (WGS) entry which is preliminary data.</text>
</comment>
<dbReference type="PIRSF" id="PIRSF000331">
    <property type="entry name" value="HpaA_HpaB"/>
    <property type="match status" value="1"/>
</dbReference>
<dbReference type="Gene3D" id="2.40.110.10">
    <property type="entry name" value="Butyryl-CoA Dehydrogenase, subunit A, domain 2"/>
    <property type="match status" value="1"/>
</dbReference>
<dbReference type="PANTHER" id="PTHR36117:SF3">
    <property type="entry name" value="4-HYDROXYPHENYLACETATE 3-MONOOXYGENASE-RELATED"/>
    <property type="match status" value="1"/>
</dbReference>
<evidence type="ECO:0000256" key="3">
    <source>
        <dbReference type="ARBA" id="ARBA00023002"/>
    </source>
</evidence>
<keyword evidence="7" id="KW-1185">Reference proteome</keyword>
<feature type="domain" description="HpaB/PvcC/4-BUDH N-terminal" evidence="5">
    <location>
        <begin position="5"/>
        <end position="275"/>
    </location>
</feature>
<sequence>MSLKTVDEYVESVKNRKPMNVWFKGQKIEDPIKEPALQASFNTIKKLYELTNNPEYADILTTHSALIDEQVSFYLSPLLKREDAIQKTRMARLLAEIFGCCSHRCTGSEAIGGLYPFTYDVDQKFGTNYHQNLKNWIIHCQQNDLAVAAALTDPKGDRKKKPQDQPVPDLYLRVKEKRADGIVVEGAKVNQTGTIFTHEVAIIPTSAFTEEGKEYVVAGAIPADTEGLIYVLGRTPFDMRICEDEEEMIDFGKKYADHQAMLIFEDVFIPNDRIFFCEEWQMSGLLLEYFTAIHRLTAGACKAGGMSLLLGATTLSANHLGIERFSHVRGKLTEMAMNAETLYALSLSAGYEGFQHESGAWVPNSLLAHTAKYNSTNLPFHGVRLARELLSGWGETAPSIKDLNQAEIGPKIQKYYTPYAQEGVSAEDRLRAVRLVENLVRGTNWTSMALHGGGNSEAARLMAMRHVDWKKLITLAEAICGIEQDDEEAIKKIAERSGKIDLGPKAFKVK</sequence>
<dbReference type="InterPro" id="IPR009100">
    <property type="entry name" value="AcylCoA_DH/oxidase_NM_dom_sf"/>
</dbReference>
<evidence type="ECO:0000259" key="4">
    <source>
        <dbReference type="Pfam" id="PF03241"/>
    </source>
</evidence>
<name>A0ABV6YTE2_UNCC1</name>
<dbReference type="InterPro" id="IPR024719">
    <property type="entry name" value="HpaB/PvcC/4-BUDH_C"/>
</dbReference>
<organism evidence="6 7">
    <name type="scientific">candidate division CSSED10-310 bacterium</name>
    <dbReference type="NCBI Taxonomy" id="2855610"/>
    <lineage>
        <taxon>Bacteria</taxon>
        <taxon>Bacteria division CSSED10-310</taxon>
    </lineage>
</organism>